<feature type="domain" description="Large ribosomal subunit protein uL15/eL18" evidence="7">
    <location>
        <begin position="77"/>
        <end position="146"/>
    </location>
</feature>
<dbReference type="NCBIfam" id="TIGR01071">
    <property type="entry name" value="rplO_bact"/>
    <property type="match status" value="1"/>
</dbReference>
<dbReference type="GO" id="GO:0019843">
    <property type="term" value="F:rRNA binding"/>
    <property type="evidence" value="ECO:0007669"/>
    <property type="project" value="UniProtKB-UniRule"/>
</dbReference>
<keyword evidence="4" id="KW-0699">rRNA-binding</keyword>
<dbReference type="GO" id="GO:0022625">
    <property type="term" value="C:cytosolic large ribosomal subunit"/>
    <property type="evidence" value="ECO:0007669"/>
    <property type="project" value="TreeGrafter"/>
</dbReference>
<dbReference type="EMBL" id="CP023004">
    <property type="protein sequence ID" value="AWI09141.1"/>
    <property type="molecule type" value="Genomic_DNA"/>
</dbReference>
<comment type="subunit">
    <text evidence="4">Part of the 50S ribosomal subunit.</text>
</comment>
<evidence type="ECO:0000256" key="2">
    <source>
        <dbReference type="ARBA" id="ARBA00022980"/>
    </source>
</evidence>
<evidence type="ECO:0000256" key="4">
    <source>
        <dbReference type="HAMAP-Rule" id="MF_01341"/>
    </source>
</evidence>
<evidence type="ECO:0000313" key="8">
    <source>
        <dbReference type="EMBL" id="AWI09141.1"/>
    </source>
</evidence>
<dbReference type="InterPro" id="IPR001196">
    <property type="entry name" value="Ribosomal_uL15_CS"/>
</dbReference>
<dbReference type="KEGG" id="elut:CKA38_07715"/>
<dbReference type="Gene3D" id="3.100.10.10">
    <property type="match status" value="1"/>
</dbReference>
<comment type="function">
    <text evidence="4">Binds to the 23S rRNA.</text>
</comment>
<dbReference type="SUPFAM" id="SSF52080">
    <property type="entry name" value="Ribosomal proteins L15p and L18e"/>
    <property type="match status" value="1"/>
</dbReference>
<sequence>MKLHELKNVKGAVHRRKRIGCGEGGGHGKTSGRGGKGQTARSGGSIRPGFEGGQMPLYRKLPHRGFNNYNFRTEYAVVNVGELASLDESVTEVNAEILAKAGLIRCACAKLKVLGDGEVSRAFKVTAAKFSESAKAKLEKAGGTATVA</sequence>
<dbReference type="RefSeq" id="WP_108824955.1">
    <property type="nucleotide sequence ID" value="NZ_CP023004.1"/>
</dbReference>
<organism evidence="8 9">
    <name type="scientific">Ereboglobus luteus</name>
    <dbReference type="NCBI Taxonomy" id="1796921"/>
    <lineage>
        <taxon>Bacteria</taxon>
        <taxon>Pseudomonadati</taxon>
        <taxon>Verrucomicrobiota</taxon>
        <taxon>Opitutia</taxon>
        <taxon>Opitutales</taxon>
        <taxon>Opitutaceae</taxon>
        <taxon>Ereboglobus</taxon>
    </lineage>
</organism>
<dbReference type="Pfam" id="PF00828">
    <property type="entry name" value="Ribosomal_L27A"/>
    <property type="match status" value="1"/>
</dbReference>
<reference evidence="8 9" key="1">
    <citation type="journal article" date="2018" name="Syst. Appl. Microbiol.">
        <title>Ereboglobus luteus gen. nov. sp. nov. from cockroach guts, and new insights into the oxygen relationship of the genera Opitutus and Didymococcus (Verrucomicrobia: Opitutaceae).</title>
        <authorList>
            <person name="Tegtmeier D."/>
            <person name="Belitz A."/>
            <person name="Radek R."/>
            <person name="Heimerl T."/>
            <person name="Brune A."/>
        </authorList>
    </citation>
    <scope>NUCLEOTIDE SEQUENCE [LARGE SCALE GENOMIC DNA]</scope>
    <source>
        <strain evidence="8 9">Ho45</strain>
    </source>
</reference>
<dbReference type="GO" id="GO:0003735">
    <property type="term" value="F:structural constituent of ribosome"/>
    <property type="evidence" value="ECO:0007669"/>
    <property type="project" value="InterPro"/>
</dbReference>
<keyword evidence="4" id="KW-0694">RNA-binding</keyword>
<protein>
    <recommendedName>
        <fullName evidence="4">Large ribosomal subunit protein uL15</fullName>
    </recommendedName>
</protein>
<dbReference type="InterPro" id="IPR005749">
    <property type="entry name" value="Ribosomal_uL15_bac-type"/>
</dbReference>
<dbReference type="PANTHER" id="PTHR12934">
    <property type="entry name" value="50S RIBOSOMAL PROTEIN L15"/>
    <property type="match status" value="1"/>
</dbReference>
<dbReference type="InterPro" id="IPR036227">
    <property type="entry name" value="Ribosomal_uL15/eL18_sf"/>
</dbReference>
<evidence type="ECO:0000256" key="5">
    <source>
        <dbReference type="RuleBase" id="RU003888"/>
    </source>
</evidence>
<dbReference type="HAMAP" id="MF_01341">
    <property type="entry name" value="Ribosomal_uL15"/>
    <property type="match status" value="1"/>
</dbReference>
<dbReference type="InterPro" id="IPR030878">
    <property type="entry name" value="Ribosomal_uL15"/>
</dbReference>
<evidence type="ECO:0000256" key="3">
    <source>
        <dbReference type="ARBA" id="ARBA00023274"/>
    </source>
</evidence>
<keyword evidence="3 4" id="KW-0687">Ribonucleoprotein</keyword>
<dbReference type="PROSITE" id="PS00475">
    <property type="entry name" value="RIBOSOMAL_L15"/>
    <property type="match status" value="1"/>
</dbReference>
<evidence type="ECO:0000313" key="9">
    <source>
        <dbReference type="Proteomes" id="UP000244896"/>
    </source>
</evidence>
<evidence type="ECO:0000256" key="1">
    <source>
        <dbReference type="ARBA" id="ARBA00007320"/>
    </source>
</evidence>
<keyword evidence="2 4" id="KW-0689">Ribosomal protein</keyword>
<feature type="compositionally biased region" description="Gly residues" evidence="6">
    <location>
        <begin position="21"/>
        <end position="37"/>
    </location>
</feature>
<keyword evidence="9" id="KW-1185">Reference proteome</keyword>
<dbReference type="Proteomes" id="UP000244896">
    <property type="component" value="Chromosome"/>
</dbReference>
<dbReference type="PANTHER" id="PTHR12934:SF11">
    <property type="entry name" value="LARGE RIBOSOMAL SUBUNIT PROTEIN UL15M"/>
    <property type="match status" value="1"/>
</dbReference>
<dbReference type="GO" id="GO:0006412">
    <property type="term" value="P:translation"/>
    <property type="evidence" value="ECO:0007669"/>
    <property type="project" value="UniProtKB-UniRule"/>
</dbReference>
<accession>A0A2U8E2T9</accession>
<dbReference type="OrthoDB" id="9810293at2"/>
<comment type="similarity">
    <text evidence="1 4 5">Belongs to the universal ribosomal protein uL15 family.</text>
</comment>
<evidence type="ECO:0000256" key="6">
    <source>
        <dbReference type="SAM" id="MobiDB-lite"/>
    </source>
</evidence>
<gene>
    <name evidence="4" type="primary">rplO</name>
    <name evidence="8" type="ORF">CKA38_07715</name>
</gene>
<feature type="region of interest" description="Disordered" evidence="6">
    <location>
        <begin position="1"/>
        <end position="54"/>
    </location>
</feature>
<proteinExistence type="inferred from homology"/>
<dbReference type="InterPro" id="IPR021131">
    <property type="entry name" value="Ribosomal_uL15/eL18"/>
</dbReference>
<name>A0A2U8E2T9_9BACT</name>
<evidence type="ECO:0000259" key="7">
    <source>
        <dbReference type="Pfam" id="PF00828"/>
    </source>
</evidence>
<dbReference type="AlphaFoldDB" id="A0A2U8E2T9"/>